<comment type="similarity">
    <text evidence="2">Belongs to the chromate ion transporter (CHR) (TC 2.A.51) family.</text>
</comment>
<dbReference type="GeneID" id="68101457"/>
<feature type="transmembrane region" description="Helical" evidence="8">
    <location>
        <begin position="393"/>
        <end position="415"/>
    </location>
</feature>
<feature type="transmembrane region" description="Helical" evidence="8">
    <location>
        <begin position="636"/>
        <end position="661"/>
    </location>
</feature>
<evidence type="ECO:0008006" key="11">
    <source>
        <dbReference type="Google" id="ProtNLM"/>
    </source>
</evidence>
<organism evidence="9 10">
    <name type="scientific">Naegleria lovaniensis</name>
    <name type="common">Amoeba</name>
    <dbReference type="NCBI Taxonomy" id="51637"/>
    <lineage>
        <taxon>Eukaryota</taxon>
        <taxon>Discoba</taxon>
        <taxon>Heterolobosea</taxon>
        <taxon>Tetramitia</taxon>
        <taxon>Eutetramitia</taxon>
        <taxon>Vahlkampfiidae</taxon>
        <taxon>Naegleria</taxon>
    </lineage>
</organism>
<dbReference type="Proteomes" id="UP000816034">
    <property type="component" value="Unassembled WGS sequence"/>
</dbReference>
<comment type="subcellular location">
    <subcellularLocation>
        <location evidence="1">Cell membrane</location>
        <topology evidence="1">Multi-pass membrane protein</topology>
    </subcellularLocation>
</comment>
<feature type="transmembrane region" description="Helical" evidence="8">
    <location>
        <begin position="262"/>
        <end position="278"/>
    </location>
</feature>
<gene>
    <name evidence="9" type="ORF">C9374_009003</name>
</gene>
<accession>A0AA88GKQ8</accession>
<evidence type="ECO:0000256" key="6">
    <source>
        <dbReference type="ARBA" id="ARBA00023136"/>
    </source>
</evidence>
<protein>
    <recommendedName>
        <fullName evidence="11">Chromate transporter</fullName>
    </recommendedName>
</protein>
<evidence type="ECO:0000256" key="8">
    <source>
        <dbReference type="SAM" id="Phobius"/>
    </source>
</evidence>
<dbReference type="RefSeq" id="XP_044545180.1">
    <property type="nucleotide sequence ID" value="XM_044699143.1"/>
</dbReference>
<sequence>MSFFPSSHNSSQQQPHHHSLQQQNGDGTDSELIITTSFNKEDENQQSLGQNFMSSSSPPSLLDSKEKTNDDDESHEIMLHDDDGYRGEEEESEGSQHGHARERISKWNMLKDVAWNMTIVGATSFRGGVANVMNRVCSKKTNWLSIEEFMEVYSMSHLVPGAKPSQIAMGVAIPKYGMIGGMLSYLFFSIPGFILCLAMGLFMYDYDSKTAPLWFVHAQKGLACSGIAFALQSVARFSSLLESPDKKKGKKNNDAKGESNELFPYIILTIVAIISMLYRRNWLLPVLLAIGSVLSIIYSEIKDRLSNRISHFALYEMLNVKEKQFNKLSWRNQLEFILLLSKTFIPKYSREMKQKRAELEDEHIEGVNSSITPQQDTSDDGKHPFKHFASYKVGISLVVLYFVMLAVFMTSSFIVESIPTGSTMSATTTSLVPPTVSHVLYQNGSSDATPTNQVRKINVWTEWIIMTSFFYRCGSLIYSGGVVNVVIIRDEMIEREWVTDEQFINGYSLTNAAPGPRFSLGFYFGAIIAGNFLNAAVGNNSTQIPSNNSTAVDSMILKQQQSLLSKNLDQKDTMSLTATTTTTTTEYSTFTRYFLPIFYGMLAGIAFHLPGFILLLGVVPLWGALRSKPIVQKAMVGINAVCVGYLINNIVILWISVVGTSVPLGAVSFLTFSLLNWLDCYPPIVVFIGAGAAAVLGVVIPL</sequence>
<dbReference type="GO" id="GO:0005886">
    <property type="term" value="C:plasma membrane"/>
    <property type="evidence" value="ECO:0007669"/>
    <property type="project" value="UniProtKB-SubCell"/>
</dbReference>
<feature type="compositionally biased region" description="Low complexity" evidence="7">
    <location>
        <begin position="1"/>
        <end position="24"/>
    </location>
</feature>
<dbReference type="Pfam" id="PF02417">
    <property type="entry name" value="Chromate_transp"/>
    <property type="match status" value="2"/>
</dbReference>
<comment type="caution">
    <text evidence="9">The sequence shown here is derived from an EMBL/GenBank/DDBJ whole genome shotgun (WGS) entry which is preliminary data.</text>
</comment>
<evidence type="ECO:0000256" key="3">
    <source>
        <dbReference type="ARBA" id="ARBA00022475"/>
    </source>
</evidence>
<feature type="transmembrane region" description="Helical" evidence="8">
    <location>
        <begin position="216"/>
        <end position="241"/>
    </location>
</feature>
<evidence type="ECO:0000256" key="7">
    <source>
        <dbReference type="SAM" id="MobiDB-lite"/>
    </source>
</evidence>
<reference evidence="9 10" key="1">
    <citation type="journal article" date="2018" name="BMC Genomics">
        <title>The genome of Naegleria lovaniensis, the basis for a comparative approach to unravel pathogenicity factors of the human pathogenic amoeba N. fowleri.</title>
        <authorList>
            <person name="Liechti N."/>
            <person name="Schurch N."/>
            <person name="Bruggmann R."/>
            <person name="Wittwer M."/>
        </authorList>
    </citation>
    <scope>NUCLEOTIDE SEQUENCE [LARGE SCALE GENOMIC DNA]</scope>
    <source>
        <strain evidence="9 10">ATCC 30569</strain>
    </source>
</reference>
<proteinExistence type="inferred from homology"/>
<feature type="transmembrane region" description="Helical" evidence="8">
    <location>
        <begin position="183"/>
        <end position="204"/>
    </location>
</feature>
<feature type="transmembrane region" description="Helical" evidence="8">
    <location>
        <begin position="681"/>
        <end position="700"/>
    </location>
</feature>
<dbReference type="GO" id="GO:0015109">
    <property type="term" value="F:chromate transmembrane transporter activity"/>
    <property type="evidence" value="ECO:0007669"/>
    <property type="project" value="InterPro"/>
</dbReference>
<keyword evidence="4 8" id="KW-0812">Transmembrane</keyword>
<dbReference type="PANTHER" id="PTHR33567">
    <property type="entry name" value="CHROMATE ION TRANSPORTER (EUROFUNG)"/>
    <property type="match status" value="1"/>
</dbReference>
<feature type="region of interest" description="Disordered" evidence="7">
    <location>
        <begin position="1"/>
        <end position="102"/>
    </location>
</feature>
<dbReference type="AlphaFoldDB" id="A0AA88GKQ8"/>
<dbReference type="InterPro" id="IPR003370">
    <property type="entry name" value="Chromate_transpt"/>
</dbReference>
<name>A0AA88GKQ8_NAELO</name>
<keyword evidence="10" id="KW-1185">Reference proteome</keyword>
<keyword evidence="3" id="KW-1003">Cell membrane</keyword>
<evidence type="ECO:0000313" key="9">
    <source>
        <dbReference type="EMBL" id="KAG2377918.1"/>
    </source>
</evidence>
<dbReference type="PANTHER" id="PTHR33567:SF3">
    <property type="entry name" value="CHROMATE ION TRANSPORTER (EUROFUNG)"/>
    <property type="match status" value="1"/>
</dbReference>
<feature type="transmembrane region" description="Helical" evidence="8">
    <location>
        <begin position="597"/>
        <end position="624"/>
    </location>
</feature>
<evidence type="ECO:0000256" key="1">
    <source>
        <dbReference type="ARBA" id="ARBA00004651"/>
    </source>
</evidence>
<evidence type="ECO:0000256" key="5">
    <source>
        <dbReference type="ARBA" id="ARBA00022989"/>
    </source>
</evidence>
<feature type="transmembrane region" description="Helical" evidence="8">
    <location>
        <begin position="469"/>
        <end position="488"/>
    </location>
</feature>
<feature type="transmembrane region" description="Helical" evidence="8">
    <location>
        <begin position="284"/>
        <end position="301"/>
    </location>
</feature>
<feature type="compositionally biased region" description="Basic and acidic residues" evidence="7">
    <location>
        <begin position="75"/>
        <end position="87"/>
    </location>
</feature>
<dbReference type="EMBL" id="PYSW02000036">
    <property type="protein sequence ID" value="KAG2377918.1"/>
    <property type="molecule type" value="Genomic_DNA"/>
</dbReference>
<keyword evidence="6 8" id="KW-0472">Membrane</keyword>
<keyword evidence="5 8" id="KW-1133">Transmembrane helix</keyword>
<feature type="transmembrane region" description="Helical" evidence="8">
    <location>
        <begin position="518"/>
        <end position="537"/>
    </location>
</feature>
<evidence type="ECO:0000256" key="2">
    <source>
        <dbReference type="ARBA" id="ARBA00005262"/>
    </source>
</evidence>
<evidence type="ECO:0000313" key="10">
    <source>
        <dbReference type="Proteomes" id="UP000816034"/>
    </source>
</evidence>
<evidence type="ECO:0000256" key="4">
    <source>
        <dbReference type="ARBA" id="ARBA00022692"/>
    </source>
</evidence>